<feature type="region of interest" description="Disordered" evidence="1">
    <location>
        <begin position="1"/>
        <end position="122"/>
    </location>
</feature>
<accession>A0ABU7RLD1</accession>
<evidence type="ECO:0000256" key="1">
    <source>
        <dbReference type="SAM" id="MobiDB-lite"/>
    </source>
</evidence>
<protein>
    <recommendedName>
        <fullName evidence="4">DUF5709 domain-containing protein</fullName>
    </recommendedName>
</protein>
<dbReference type="Proteomes" id="UP001332243">
    <property type="component" value="Unassembled WGS sequence"/>
</dbReference>
<dbReference type="RefSeq" id="WP_331212433.1">
    <property type="nucleotide sequence ID" value="NZ_JAZGQK010000002.1"/>
</dbReference>
<gene>
    <name evidence="2" type="ORF">V1633_02255</name>
</gene>
<organism evidence="2 3">
    <name type="scientific">Plantactinospora sonchi</name>
    <dbReference type="NCBI Taxonomy" id="1544735"/>
    <lineage>
        <taxon>Bacteria</taxon>
        <taxon>Bacillati</taxon>
        <taxon>Actinomycetota</taxon>
        <taxon>Actinomycetes</taxon>
        <taxon>Micromonosporales</taxon>
        <taxon>Micromonosporaceae</taxon>
        <taxon>Plantactinospora</taxon>
    </lineage>
</organism>
<name>A0ABU7RLD1_9ACTN</name>
<evidence type="ECO:0008006" key="4">
    <source>
        <dbReference type="Google" id="ProtNLM"/>
    </source>
</evidence>
<dbReference type="EMBL" id="JAZGQK010000002">
    <property type="protein sequence ID" value="MEE6257310.1"/>
    <property type="molecule type" value="Genomic_DNA"/>
</dbReference>
<reference evidence="2 3" key="1">
    <citation type="submission" date="2024-01" db="EMBL/GenBank/DDBJ databases">
        <title>Genome insights into Plantactinospora sonchi sp. nov.</title>
        <authorList>
            <person name="Wang L."/>
        </authorList>
    </citation>
    <scope>NUCLEOTIDE SEQUENCE [LARGE SCALE GENOMIC DNA]</scope>
    <source>
        <strain evidence="2 3">NEAU-QY2</strain>
    </source>
</reference>
<feature type="compositionally biased region" description="Basic and acidic residues" evidence="1">
    <location>
        <begin position="95"/>
        <end position="113"/>
    </location>
</feature>
<proteinExistence type="predicted"/>
<comment type="caution">
    <text evidence="2">The sequence shown here is derived from an EMBL/GenBank/DDBJ whole genome shotgun (WGS) entry which is preliminary data.</text>
</comment>
<evidence type="ECO:0000313" key="3">
    <source>
        <dbReference type="Proteomes" id="UP001332243"/>
    </source>
</evidence>
<evidence type="ECO:0000313" key="2">
    <source>
        <dbReference type="EMBL" id="MEE6257310.1"/>
    </source>
</evidence>
<feature type="compositionally biased region" description="Basic and acidic residues" evidence="1">
    <location>
        <begin position="1"/>
        <end position="13"/>
    </location>
</feature>
<sequence length="122" mass="12845">MTDRDPRPDRPLEETPEVAAAIDDDIAVPQFASDGGPGAANPEFVDPDDVSADFPPTDDLLGDPHGAGAGSAPERARTGAEQPWDPEDLAAAQGRDPDPGNVERARRELEREGPAAVERTVP</sequence>
<keyword evidence="3" id="KW-1185">Reference proteome</keyword>